<evidence type="ECO:0000313" key="1">
    <source>
        <dbReference type="EMBL" id="RHH40349.1"/>
    </source>
</evidence>
<name>A0A414WS99_BACOV</name>
<reference evidence="1 2" key="1">
    <citation type="submission" date="2018-08" db="EMBL/GenBank/DDBJ databases">
        <title>A genome reference for cultivated species of the human gut microbiota.</title>
        <authorList>
            <person name="Zou Y."/>
            <person name="Xue W."/>
            <person name="Luo G."/>
        </authorList>
    </citation>
    <scope>NUCLEOTIDE SEQUENCE [LARGE SCALE GENOMIC DNA]</scope>
    <source>
        <strain evidence="1 2">AM17-48</strain>
    </source>
</reference>
<gene>
    <name evidence="1" type="ORF">DW206_22580</name>
</gene>
<dbReference type="RefSeq" id="WP_118299740.1">
    <property type="nucleotide sequence ID" value="NZ_JADNOV010000017.1"/>
</dbReference>
<protein>
    <submittedName>
        <fullName evidence="1">Uncharacterized protein</fullName>
    </submittedName>
</protein>
<accession>A0A414WS99</accession>
<organism evidence="1 2">
    <name type="scientific">Bacteroides ovatus</name>
    <dbReference type="NCBI Taxonomy" id="28116"/>
    <lineage>
        <taxon>Bacteria</taxon>
        <taxon>Pseudomonadati</taxon>
        <taxon>Bacteroidota</taxon>
        <taxon>Bacteroidia</taxon>
        <taxon>Bacteroidales</taxon>
        <taxon>Bacteroidaceae</taxon>
        <taxon>Bacteroides</taxon>
    </lineage>
</organism>
<sequence length="153" mass="16694">MAIRITTSMSEIDALIKAETERVDKIAIQALSNLGDMCVAEARDRAQEESWFNQTGNLRSSVGYVVVAHGRIVKSSDFGTVLHGSEGSRAGKALAEERAKKYSNGYALIVVAGMNYAELVEARDNKSVLASAELLAHAEFYNVMEKLRNQVAK</sequence>
<dbReference type="EMBL" id="QRJR01000034">
    <property type="protein sequence ID" value="RHH40349.1"/>
    <property type="molecule type" value="Genomic_DNA"/>
</dbReference>
<dbReference type="AlphaFoldDB" id="A0A414WS99"/>
<comment type="caution">
    <text evidence="1">The sequence shown here is derived from an EMBL/GenBank/DDBJ whole genome shotgun (WGS) entry which is preliminary data.</text>
</comment>
<proteinExistence type="predicted"/>
<evidence type="ECO:0000313" key="2">
    <source>
        <dbReference type="Proteomes" id="UP000283329"/>
    </source>
</evidence>
<dbReference type="Proteomes" id="UP000283329">
    <property type="component" value="Unassembled WGS sequence"/>
</dbReference>